<evidence type="ECO:0000313" key="4">
    <source>
        <dbReference type="EMBL" id="KAI1860170.1"/>
    </source>
</evidence>
<dbReference type="GO" id="GO:0016747">
    <property type="term" value="F:acyltransferase activity, transferring groups other than amino-acyl groups"/>
    <property type="evidence" value="ECO:0007669"/>
    <property type="project" value="InterPro"/>
</dbReference>
<keyword evidence="2" id="KW-1133">Transmembrane helix</keyword>
<protein>
    <recommendedName>
        <fullName evidence="3">Acyltransferase 3 domain-containing protein</fullName>
    </recommendedName>
</protein>
<dbReference type="AlphaFoldDB" id="A0A9Q0AIR8"/>
<feature type="region of interest" description="Disordered" evidence="1">
    <location>
        <begin position="1"/>
        <end position="28"/>
    </location>
</feature>
<comment type="caution">
    <text evidence="4">The sequence shown here is derived from an EMBL/GenBank/DDBJ whole genome shotgun (WGS) entry which is preliminary data.</text>
</comment>
<dbReference type="PANTHER" id="PTHR23028:SF134">
    <property type="entry name" value="PUTATIVE (AFU_ORTHOLOGUE AFUA_4G08520)-RELATED"/>
    <property type="match status" value="1"/>
</dbReference>
<proteinExistence type="predicted"/>
<feature type="transmembrane region" description="Helical" evidence="2">
    <location>
        <begin position="478"/>
        <end position="498"/>
    </location>
</feature>
<feature type="transmembrane region" description="Helical" evidence="2">
    <location>
        <begin position="408"/>
        <end position="426"/>
    </location>
</feature>
<evidence type="ECO:0000313" key="5">
    <source>
        <dbReference type="Proteomes" id="UP000829685"/>
    </source>
</evidence>
<keyword evidence="2" id="KW-0812">Transmembrane</keyword>
<name>A0A9Q0AIR8_9PEZI</name>
<accession>A0A9Q0AIR8</accession>
<keyword evidence="2" id="KW-0472">Membrane</keyword>
<feature type="transmembrane region" description="Helical" evidence="2">
    <location>
        <begin position="191"/>
        <end position="211"/>
    </location>
</feature>
<keyword evidence="5" id="KW-1185">Reference proteome</keyword>
<feature type="compositionally biased region" description="Basic and acidic residues" evidence="1">
    <location>
        <begin position="16"/>
        <end position="28"/>
    </location>
</feature>
<dbReference type="InterPro" id="IPR002656">
    <property type="entry name" value="Acyl_transf_3_dom"/>
</dbReference>
<dbReference type="PANTHER" id="PTHR23028">
    <property type="entry name" value="ACETYLTRANSFERASE"/>
    <property type="match status" value="1"/>
</dbReference>
<dbReference type="EMBL" id="JAFIMR010000032">
    <property type="protein sequence ID" value="KAI1860170.1"/>
    <property type="molecule type" value="Genomic_DNA"/>
</dbReference>
<feature type="transmembrane region" description="Helical" evidence="2">
    <location>
        <begin position="135"/>
        <end position="157"/>
    </location>
</feature>
<evidence type="ECO:0000256" key="2">
    <source>
        <dbReference type="SAM" id="Phobius"/>
    </source>
</evidence>
<feature type="transmembrane region" description="Helical" evidence="2">
    <location>
        <begin position="438"/>
        <end position="458"/>
    </location>
</feature>
<dbReference type="InterPro" id="IPR050879">
    <property type="entry name" value="Acyltransferase_3"/>
</dbReference>
<dbReference type="Proteomes" id="UP000829685">
    <property type="component" value="Unassembled WGS sequence"/>
</dbReference>
<evidence type="ECO:0000259" key="3">
    <source>
        <dbReference type="Pfam" id="PF01757"/>
    </source>
</evidence>
<dbReference type="Pfam" id="PF01757">
    <property type="entry name" value="Acyl_transf_3"/>
    <property type="match status" value="1"/>
</dbReference>
<gene>
    <name evidence="4" type="ORF">JX265_010094</name>
</gene>
<evidence type="ECO:0000256" key="1">
    <source>
        <dbReference type="SAM" id="MobiDB-lite"/>
    </source>
</evidence>
<reference evidence="4" key="1">
    <citation type="submission" date="2021-03" db="EMBL/GenBank/DDBJ databases">
        <title>Revisited historic fungal species revealed as producer of novel bioactive compounds through whole genome sequencing and comparative genomics.</title>
        <authorList>
            <person name="Vignolle G.A."/>
            <person name="Hochenegger N."/>
            <person name="Mach R.L."/>
            <person name="Mach-Aigner A.R."/>
            <person name="Javad Rahimi M."/>
            <person name="Salim K.A."/>
            <person name="Chan C.M."/>
            <person name="Lim L.B.L."/>
            <person name="Cai F."/>
            <person name="Druzhinina I.S."/>
            <person name="U'Ren J.M."/>
            <person name="Derntl C."/>
        </authorList>
    </citation>
    <scope>NUCLEOTIDE SEQUENCE</scope>
    <source>
        <strain evidence="4">TUCIM 5799</strain>
    </source>
</reference>
<sequence length="523" mass="60179">MPNLESLPMEDIGPSHTKESEAEYHELSNDSIGDAEEGVAEGGNPELLPRTQPRWLEGRFDWLWCLLPFFLTAALGKSRRKQAKVTSTTYMNGIRGLACVVVFSAHVTGHYYKAFGNPWGAYPPELNHGILQLPVLRTMLAGKSMVCVFFVLSGFILSYSPLRTIVSAAKSPESTNDLTVKLCSGLLRRGIRLFLPMVVLAAITCVLTWYYPSFNPGGWREFSPTFPIHMWNFYQITITVMNPYYWEVYIPMSFDHCWTLGTEYRGSLVIFMLCLAVSELSTRMRKLLFIASAIWAMYWGRWDMSCFIEGMFLAELRYCPLSEDFEYLIPRSRRATMPTDGLQACPTSDDLHPSRGRRQIKTALASVLLLFSVLVLGWPASGHQQIEPFNTINKLTPLMYRVTNDTTVCFWGSIGGFLFLVACENLPWIQWLLSTPPVLYLGDISFSFYLLHWLTYLWPGVEMMNFFYYKLQWSKDSSFYLMYFVVFILIIISSDYYWRLVDEPSVKLGRFLFEKIRARKDKG</sequence>
<feature type="domain" description="Acyltransferase 3" evidence="3">
    <location>
        <begin position="90"/>
        <end position="493"/>
    </location>
</feature>
<feature type="transmembrane region" description="Helical" evidence="2">
    <location>
        <begin position="362"/>
        <end position="380"/>
    </location>
</feature>
<organism evidence="4 5">
    <name type="scientific">Neoarthrinium moseri</name>
    <dbReference type="NCBI Taxonomy" id="1658444"/>
    <lineage>
        <taxon>Eukaryota</taxon>
        <taxon>Fungi</taxon>
        <taxon>Dikarya</taxon>
        <taxon>Ascomycota</taxon>
        <taxon>Pezizomycotina</taxon>
        <taxon>Sordariomycetes</taxon>
        <taxon>Xylariomycetidae</taxon>
        <taxon>Amphisphaeriales</taxon>
        <taxon>Apiosporaceae</taxon>
        <taxon>Neoarthrinium</taxon>
    </lineage>
</organism>